<protein>
    <submittedName>
        <fullName evidence="1">Uncharacterized protein</fullName>
    </submittedName>
</protein>
<name>A0A0E9T2G5_ANGAN</name>
<dbReference type="AlphaFoldDB" id="A0A0E9T2G5"/>
<reference evidence="1" key="2">
    <citation type="journal article" date="2015" name="Fish Shellfish Immunol.">
        <title>Early steps in the European eel (Anguilla anguilla)-Vibrio vulnificus interaction in the gills: Role of the RtxA13 toxin.</title>
        <authorList>
            <person name="Callol A."/>
            <person name="Pajuelo D."/>
            <person name="Ebbesson L."/>
            <person name="Teles M."/>
            <person name="MacKenzie S."/>
            <person name="Amaro C."/>
        </authorList>
    </citation>
    <scope>NUCLEOTIDE SEQUENCE</scope>
</reference>
<evidence type="ECO:0000313" key="1">
    <source>
        <dbReference type="EMBL" id="JAH47175.1"/>
    </source>
</evidence>
<dbReference type="EMBL" id="GBXM01061402">
    <property type="protein sequence ID" value="JAH47175.1"/>
    <property type="molecule type" value="Transcribed_RNA"/>
</dbReference>
<reference evidence="1" key="1">
    <citation type="submission" date="2014-11" db="EMBL/GenBank/DDBJ databases">
        <authorList>
            <person name="Amaro Gonzalez C."/>
        </authorList>
    </citation>
    <scope>NUCLEOTIDE SEQUENCE</scope>
</reference>
<organism evidence="1">
    <name type="scientific">Anguilla anguilla</name>
    <name type="common">European freshwater eel</name>
    <name type="synonym">Muraena anguilla</name>
    <dbReference type="NCBI Taxonomy" id="7936"/>
    <lineage>
        <taxon>Eukaryota</taxon>
        <taxon>Metazoa</taxon>
        <taxon>Chordata</taxon>
        <taxon>Craniata</taxon>
        <taxon>Vertebrata</taxon>
        <taxon>Euteleostomi</taxon>
        <taxon>Actinopterygii</taxon>
        <taxon>Neopterygii</taxon>
        <taxon>Teleostei</taxon>
        <taxon>Anguilliformes</taxon>
        <taxon>Anguillidae</taxon>
        <taxon>Anguilla</taxon>
    </lineage>
</organism>
<accession>A0A0E9T2G5</accession>
<sequence length="35" mass="4126">MWCSMSTPRSCCTTVYLNLTYAVKKRKYRSCQTQS</sequence>
<proteinExistence type="predicted"/>